<dbReference type="PROSITE" id="PS00251">
    <property type="entry name" value="THD_1"/>
    <property type="match status" value="1"/>
</dbReference>
<reference evidence="7" key="2">
    <citation type="submission" date="2025-09" db="UniProtKB">
        <authorList>
            <consortium name="Ensembl"/>
        </authorList>
    </citation>
    <scope>IDENTIFICATION</scope>
</reference>
<evidence type="ECO:0000256" key="1">
    <source>
        <dbReference type="ARBA" id="ARBA00004370"/>
    </source>
</evidence>
<keyword evidence="5" id="KW-0812">Transmembrane</keyword>
<keyword evidence="8" id="KW-1185">Reference proteome</keyword>
<dbReference type="Pfam" id="PF00229">
    <property type="entry name" value="TNF"/>
    <property type="match status" value="1"/>
</dbReference>
<dbReference type="GO" id="GO:0005615">
    <property type="term" value="C:extracellular space"/>
    <property type="evidence" value="ECO:0007669"/>
    <property type="project" value="UniProtKB-KW"/>
</dbReference>
<name>A0A3Q1H0F6_9TELE</name>
<evidence type="ECO:0000256" key="5">
    <source>
        <dbReference type="SAM" id="Phobius"/>
    </source>
</evidence>
<dbReference type="InParanoid" id="A0A3Q1H0F6"/>
<comment type="subcellular location">
    <subcellularLocation>
        <location evidence="1">Membrane</location>
    </subcellularLocation>
</comment>
<evidence type="ECO:0000313" key="8">
    <source>
        <dbReference type="Proteomes" id="UP000257200"/>
    </source>
</evidence>
<dbReference type="GeneTree" id="ENSGT01060000248544"/>
<keyword evidence="5" id="KW-1133">Transmembrane helix</keyword>
<organism evidence="7 8">
    <name type="scientific">Acanthochromis polyacanthus</name>
    <name type="common">spiny chromis</name>
    <dbReference type="NCBI Taxonomy" id="80966"/>
    <lineage>
        <taxon>Eukaryota</taxon>
        <taxon>Metazoa</taxon>
        <taxon>Chordata</taxon>
        <taxon>Craniata</taxon>
        <taxon>Vertebrata</taxon>
        <taxon>Euteleostomi</taxon>
        <taxon>Actinopterygii</taxon>
        <taxon>Neopterygii</taxon>
        <taxon>Teleostei</taxon>
        <taxon>Neoteleostei</taxon>
        <taxon>Acanthomorphata</taxon>
        <taxon>Ovalentaria</taxon>
        <taxon>Pomacentridae</taxon>
        <taxon>Acanthochromis</taxon>
    </lineage>
</organism>
<dbReference type="STRING" id="80966.ENSAPOP00000022680"/>
<dbReference type="GO" id="GO:0005125">
    <property type="term" value="F:cytokine activity"/>
    <property type="evidence" value="ECO:0007669"/>
    <property type="project" value="UniProtKB-KW"/>
</dbReference>
<dbReference type="PANTHER" id="PTHR11471:SF34">
    <property type="entry name" value="TUMOR NECROSIS FACTOR LIGAND SUPERFAMILY MEMBER 14"/>
    <property type="match status" value="1"/>
</dbReference>
<protein>
    <submittedName>
        <fullName evidence="7">TNF superfamily member 14</fullName>
    </submittedName>
</protein>
<dbReference type="PANTHER" id="PTHR11471">
    <property type="entry name" value="TUMOR NECROSIS FACTOR FAMILY MEMBER"/>
    <property type="match status" value="1"/>
</dbReference>
<keyword evidence="3" id="KW-0202">Cytokine</keyword>
<feature type="transmembrane region" description="Helical" evidence="5">
    <location>
        <begin position="139"/>
        <end position="162"/>
    </location>
</feature>
<feature type="domain" description="THD" evidence="6">
    <location>
        <begin position="197"/>
        <end position="330"/>
    </location>
</feature>
<dbReference type="SUPFAM" id="SSF49842">
    <property type="entry name" value="TNF-like"/>
    <property type="match status" value="1"/>
</dbReference>
<evidence type="ECO:0000259" key="6">
    <source>
        <dbReference type="PROSITE" id="PS50049"/>
    </source>
</evidence>
<evidence type="ECO:0000256" key="3">
    <source>
        <dbReference type="ARBA" id="ARBA00022514"/>
    </source>
</evidence>
<dbReference type="Proteomes" id="UP000257200">
    <property type="component" value="Unplaced"/>
</dbReference>
<dbReference type="InterPro" id="IPR021184">
    <property type="entry name" value="TNF_CS"/>
</dbReference>
<dbReference type="FunCoup" id="A0A3Q1H0F6">
    <property type="interactions" value="423"/>
</dbReference>
<dbReference type="Ensembl" id="ENSAPOT00000013161.1">
    <property type="protein sequence ID" value="ENSAPOP00000022680.1"/>
    <property type="gene ID" value="ENSAPOG00000004006.1"/>
</dbReference>
<evidence type="ECO:0000256" key="2">
    <source>
        <dbReference type="ARBA" id="ARBA00008670"/>
    </source>
</evidence>
<dbReference type="InterPro" id="IPR006052">
    <property type="entry name" value="TNF_dom"/>
</dbReference>
<dbReference type="InterPro" id="IPR008983">
    <property type="entry name" value="Tumour_necrosis_fac-like_dom"/>
</dbReference>
<evidence type="ECO:0000256" key="4">
    <source>
        <dbReference type="ARBA" id="ARBA00023136"/>
    </source>
</evidence>
<proteinExistence type="inferred from homology"/>
<dbReference type="PROSITE" id="PS50049">
    <property type="entry name" value="THD_2"/>
    <property type="match status" value="1"/>
</dbReference>
<comment type="similarity">
    <text evidence="2">Belongs to the tumor necrosis factor family.</text>
</comment>
<dbReference type="Gene3D" id="2.60.120.40">
    <property type="match status" value="1"/>
</dbReference>
<dbReference type="GO" id="GO:0016020">
    <property type="term" value="C:membrane"/>
    <property type="evidence" value="ECO:0007669"/>
    <property type="project" value="UniProtKB-SubCell"/>
</dbReference>
<reference evidence="7" key="1">
    <citation type="submission" date="2025-08" db="UniProtKB">
        <authorList>
            <consortium name="Ensembl"/>
        </authorList>
    </citation>
    <scope>IDENTIFICATION</scope>
</reference>
<dbReference type="GO" id="GO:0005164">
    <property type="term" value="F:tumor necrosis factor receptor binding"/>
    <property type="evidence" value="ECO:0007669"/>
    <property type="project" value="InterPro"/>
</dbReference>
<sequence length="330" mass="36801">MQNEAFENRNISSQEQQLQFISFKSASVIHLKTSECIHLTTREPFPLEPTRSETTHSATLFTPPASQASFCLCSPFEATALTSGREFSSESMFTYRNNPAGTAEGGIPTVYVVDSQATRPVLPPRPNQGRRNGRAAQTLLFLLVSLALCGMIIQACFIYRLYQSESANSASFAKLIEAQGPTSPTARPYYDVLPSKPLAHLTGGHNVIHGKEVMAWSMKADPTLYQMVYRNGSLIIQKQGFYYVYSKVFFTDSGKFHHYVNLHTEKYAGGYITLLQARKYSPMSEVARSNSYLGGVFHLYENDAIYVNVSSTAKIIEFKPNENVFGAFML</sequence>
<dbReference type="GO" id="GO:0006955">
    <property type="term" value="P:immune response"/>
    <property type="evidence" value="ECO:0007669"/>
    <property type="project" value="InterPro"/>
</dbReference>
<accession>A0A3Q1H0F6</accession>
<dbReference type="AlphaFoldDB" id="A0A3Q1H0F6"/>
<keyword evidence="4 5" id="KW-0472">Membrane</keyword>
<dbReference type="SMART" id="SM00207">
    <property type="entry name" value="TNF"/>
    <property type="match status" value="1"/>
</dbReference>
<evidence type="ECO:0000313" key="7">
    <source>
        <dbReference type="Ensembl" id="ENSAPOP00000022680.1"/>
    </source>
</evidence>